<organism evidence="1">
    <name type="scientific">Rhizophora mucronata</name>
    <name type="common">Asiatic mangrove</name>
    <dbReference type="NCBI Taxonomy" id="61149"/>
    <lineage>
        <taxon>Eukaryota</taxon>
        <taxon>Viridiplantae</taxon>
        <taxon>Streptophyta</taxon>
        <taxon>Embryophyta</taxon>
        <taxon>Tracheophyta</taxon>
        <taxon>Spermatophyta</taxon>
        <taxon>Magnoliopsida</taxon>
        <taxon>eudicotyledons</taxon>
        <taxon>Gunneridae</taxon>
        <taxon>Pentapetalae</taxon>
        <taxon>rosids</taxon>
        <taxon>fabids</taxon>
        <taxon>Malpighiales</taxon>
        <taxon>Rhizophoraceae</taxon>
        <taxon>Rhizophora</taxon>
    </lineage>
</organism>
<proteinExistence type="predicted"/>
<accession>A0A2P2QI00</accession>
<evidence type="ECO:0000313" key="1">
    <source>
        <dbReference type="EMBL" id="MBX66628.1"/>
    </source>
</evidence>
<name>A0A2P2QI00_RHIMU</name>
<dbReference type="EMBL" id="GGEC01086144">
    <property type="protein sequence ID" value="MBX66628.1"/>
    <property type="molecule type" value="Transcribed_RNA"/>
</dbReference>
<reference evidence="1" key="1">
    <citation type="submission" date="2018-02" db="EMBL/GenBank/DDBJ databases">
        <title>Rhizophora mucronata_Transcriptome.</title>
        <authorList>
            <person name="Meera S.P."/>
            <person name="Sreeshan A."/>
            <person name="Augustine A."/>
        </authorList>
    </citation>
    <scope>NUCLEOTIDE SEQUENCE</scope>
    <source>
        <tissue evidence="1">Leaf</tissue>
    </source>
</reference>
<sequence length="26" mass="3162">MPRWTEGTPMHIFHTTTTRKISKKYL</sequence>
<protein>
    <submittedName>
        <fullName evidence="1">Uncharacterized protein</fullName>
    </submittedName>
</protein>
<dbReference type="AlphaFoldDB" id="A0A2P2QI00"/>